<proteinExistence type="predicted"/>
<dbReference type="Gene3D" id="3.30.420.10">
    <property type="entry name" value="Ribonuclease H-like superfamily/Ribonuclease H"/>
    <property type="match status" value="1"/>
</dbReference>
<dbReference type="AlphaFoldDB" id="A0A151IHV6"/>
<accession>A0A151IHV6</accession>
<gene>
    <name evidence="1" type="ORF">ALC62_07212</name>
</gene>
<dbReference type="EMBL" id="KQ977564">
    <property type="protein sequence ID" value="KYN01995.1"/>
    <property type="molecule type" value="Genomic_DNA"/>
</dbReference>
<reference evidence="1 2" key="1">
    <citation type="submission" date="2016-03" db="EMBL/GenBank/DDBJ databases">
        <title>Cyphomyrmex costatus WGS genome.</title>
        <authorList>
            <person name="Nygaard S."/>
            <person name="Hu H."/>
            <person name="Boomsma J."/>
            <person name="Zhang G."/>
        </authorList>
    </citation>
    <scope>NUCLEOTIDE SEQUENCE [LARGE SCALE GENOMIC DNA]</scope>
    <source>
        <strain evidence="1">MS0001</strain>
        <tissue evidence="1">Whole body</tissue>
    </source>
</reference>
<keyword evidence="2" id="KW-1185">Reference proteome</keyword>
<protein>
    <submittedName>
        <fullName evidence="1">Uncharacterized protein</fullName>
    </submittedName>
</protein>
<dbReference type="Proteomes" id="UP000078542">
    <property type="component" value="Unassembled WGS sequence"/>
</dbReference>
<dbReference type="InterPro" id="IPR036397">
    <property type="entry name" value="RNaseH_sf"/>
</dbReference>
<name>A0A151IHV6_9HYME</name>
<evidence type="ECO:0000313" key="1">
    <source>
        <dbReference type="EMBL" id="KYN01995.1"/>
    </source>
</evidence>
<dbReference type="STRING" id="456900.A0A151IHV6"/>
<organism evidence="1 2">
    <name type="scientific">Cyphomyrmex costatus</name>
    <dbReference type="NCBI Taxonomy" id="456900"/>
    <lineage>
        <taxon>Eukaryota</taxon>
        <taxon>Metazoa</taxon>
        <taxon>Ecdysozoa</taxon>
        <taxon>Arthropoda</taxon>
        <taxon>Hexapoda</taxon>
        <taxon>Insecta</taxon>
        <taxon>Pterygota</taxon>
        <taxon>Neoptera</taxon>
        <taxon>Endopterygota</taxon>
        <taxon>Hymenoptera</taxon>
        <taxon>Apocrita</taxon>
        <taxon>Aculeata</taxon>
        <taxon>Formicoidea</taxon>
        <taxon>Formicidae</taxon>
        <taxon>Myrmicinae</taxon>
        <taxon>Cyphomyrmex</taxon>
    </lineage>
</organism>
<dbReference type="GO" id="GO:0003676">
    <property type="term" value="F:nucleic acid binding"/>
    <property type="evidence" value="ECO:0007669"/>
    <property type="project" value="InterPro"/>
</dbReference>
<sequence>MLAKLSDDSSGKYWYKIIANVEYALNNTVNRVTGETPSRLLFGVKQRDKLTDNLSECVQDEVGEKRSDFDEIRDRASDRILRSQAYNKEYTDNRRKEAHEYLVGDLVSIKNFDSTAGASRKLLPIFKGTYKIAEKLGNDRYVVTDVDGFQNTLRPYRRIWQAANLRPWQQSNEKPEKRLK</sequence>
<evidence type="ECO:0000313" key="2">
    <source>
        <dbReference type="Proteomes" id="UP000078542"/>
    </source>
</evidence>